<accession>A0A6P2D3R0</accession>
<feature type="domain" description="(+)RNA virus helicase C-terminal" evidence="2">
    <location>
        <begin position="262"/>
        <end position="379"/>
    </location>
</feature>
<dbReference type="InterPro" id="IPR027351">
    <property type="entry name" value="(+)RNA_virus_helicase_core_dom"/>
</dbReference>
<sequence>MGHREPSHPGPAGGRRRVPRDHRHPRAAEGARFLLDEKFQQKAKDGVIWIDEAGLLGMRQVRQVFDAAEKLNARVVLQGDKRQHGSIERGTTLRVLEQFSGLPVAQLTDIRRQKGQYKEAVACLAKGDILAGYDAIEDLGWVKATPELAHNTPLVDEYMEAIDTKRANQAISDRVLAIAPTHAEAAEVTDAIRLRLQERGIVAKEEHEVQTLVPLHWTEAERGDLNRYDGTEVIQFHRKSGTFQAGERIAIADFKPGMRLGPASTFSVFGRNTIKLAAGDRIRITSPGKSADMKHKLDNGSQYEVAGIDEKGIHLTNDWTLAPDFGHLNHGYVTTSHASQGKTVDRVLIAMGKESLPAISAEQFYVSVSRGKEKATIFTDVPTPELREAIQKADSRKSATELFNPQRRNLDRIYALVIQARMEWLRAADRDFASDGQPIITKIEVVKVEEKKRG</sequence>
<evidence type="ECO:0000313" key="3">
    <source>
        <dbReference type="EMBL" id="VTR95126.1"/>
    </source>
</evidence>
<feature type="compositionally biased region" description="Basic residues" evidence="1">
    <location>
        <begin position="14"/>
        <end position="24"/>
    </location>
</feature>
<evidence type="ECO:0000259" key="2">
    <source>
        <dbReference type="Pfam" id="PF01443"/>
    </source>
</evidence>
<gene>
    <name evidence="3" type="ORF">SOIL9_25880</name>
</gene>
<dbReference type="EMBL" id="LR593886">
    <property type="protein sequence ID" value="VTR95126.1"/>
    <property type="molecule type" value="Genomic_DNA"/>
</dbReference>
<keyword evidence="4" id="KW-1185">Reference proteome</keyword>
<name>A0A6P2D3R0_9BACT</name>
<organism evidence="3 4">
    <name type="scientific">Gemmata massiliana</name>
    <dbReference type="NCBI Taxonomy" id="1210884"/>
    <lineage>
        <taxon>Bacteria</taxon>
        <taxon>Pseudomonadati</taxon>
        <taxon>Planctomycetota</taxon>
        <taxon>Planctomycetia</taxon>
        <taxon>Gemmatales</taxon>
        <taxon>Gemmataceae</taxon>
        <taxon>Gemmata</taxon>
    </lineage>
</organism>
<evidence type="ECO:0000256" key="1">
    <source>
        <dbReference type="SAM" id="MobiDB-lite"/>
    </source>
</evidence>
<dbReference type="InterPro" id="IPR027417">
    <property type="entry name" value="P-loop_NTPase"/>
</dbReference>
<dbReference type="Proteomes" id="UP000464178">
    <property type="component" value="Chromosome"/>
</dbReference>
<protein>
    <recommendedName>
        <fullName evidence="2">(+)RNA virus helicase C-terminal domain-containing protein</fullName>
    </recommendedName>
</protein>
<dbReference type="SUPFAM" id="SSF52540">
    <property type="entry name" value="P-loop containing nucleoside triphosphate hydrolases"/>
    <property type="match status" value="1"/>
</dbReference>
<proteinExistence type="predicted"/>
<dbReference type="Gene3D" id="3.40.50.300">
    <property type="entry name" value="P-loop containing nucleotide triphosphate hydrolases"/>
    <property type="match status" value="2"/>
</dbReference>
<feature type="region of interest" description="Disordered" evidence="1">
    <location>
        <begin position="1"/>
        <end position="24"/>
    </location>
</feature>
<dbReference type="Pfam" id="PF13604">
    <property type="entry name" value="AAA_30"/>
    <property type="match status" value="1"/>
</dbReference>
<dbReference type="RefSeq" id="WP_162669580.1">
    <property type="nucleotide sequence ID" value="NZ_LR593886.1"/>
</dbReference>
<evidence type="ECO:0000313" key="4">
    <source>
        <dbReference type="Proteomes" id="UP000464178"/>
    </source>
</evidence>
<dbReference type="GO" id="GO:0005524">
    <property type="term" value="F:ATP binding"/>
    <property type="evidence" value="ECO:0007669"/>
    <property type="project" value="InterPro"/>
</dbReference>
<dbReference type="KEGG" id="gms:SOIL9_25880"/>
<dbReference type="Pfam" id="PF01443">
    <property type="entry name" value="Viral_helicase1"/>
    <property type="match status" value="1"/>
</dbReference>
<reference evidence="3 4" key="1">
    <citation type="submission" date="2019-05" db="EMBL/GenBank/DDBJ databases">
        <authorList>
            <consortium name="Science for Life Laboratories"/>
        </authorList>
    </citation>
    <scope>NUCLEOTIDE SEQUENCE [LARGE SCALE GENOMIC DNA]</scope>
    <source>
        <strain evidence="3">Soil9</strain>
    </source>
</reference>
<dbReference type="CDD" id="cd18809">
    <property type="entry name" value="SF1_C_RecD"/>
    <property type="match status" value="1"/>
</dbReference>
<dbReference type="AlphaFoldDB" id="A0A6P2D3R0"/>